<sequence length="52" mass="5883">MAVSMRERPYVTGTDAAKLVDRLNNNTKIVQSLLERKMAAKDYVKGITNRSK</sequence>
<dbReference type="Proteomes" id="UP000615455">
    <property type="component" value="Unassembled WGS sequence"/>
</dbReference>
<accession>A0ABQ2BMF8</accession>
<evidence type="ECO:0000313" key="2">
    <source>
        <dbReference type="Proteomes" id="UP000615455"/>
    </source>
</evidence>
<keyword evidence="2" id="KW-1185">Reference proteome</keyword>
<comment type="caution">
    <text evidence="1">The sequence shown here is derived from an EMBL/GenBank/DDBJ whole genome shotgun (WGS) entry which is preliminary data.</text>
</comment>
<reference evidence="2" key="1">
    <citation type="journal article" date="2019" name="Int. J. Syst. Evol. Microbiol.">
        <title>The Global Catalogue of Microorganisms (GCM) 10K type strain sequencing project: providing services to taxonomists for standard genome sequencing and annotation.</title>
        <authorList>
            <consortium name="The Broad Institute Genomics Platform"/>
            <consortium name="The Broad Institute Genome Sequencing Center for Infectious Disease"/>
            <person name="Wu L."/>
            <person name="Ma J."/>
        </authorList>
    </citation>
    <scope>NUCLEOTIDE SEQUENCE [LARGE SCALE GENOMIC DNA]</scope>
    <source>
        <strain evidence="2">CGMCC 1.15043</strain>
    </source>
</reference>
<protein>
    <submittedName>
        <fullName evidence="1">Uncharacterized protein</fullName>
    </submittedName>
</protein>
<organism evidence="1 2">
    <name type="scientific">Paenibacillus marchantiophytorum</name>
    <dbReference type="NCBI Taxonomy" id="1619310"/>
    <lineage>
        <taxon>Bacteria</taxon>
        <taxon>Bacillati</taxon>
        <taxon>Bacillota</taxon>
        <taxon>Bacilli</taxon>
        <taxon>Bacillales</taxon>
        <taxon>Paenibacillaceae</taxon>
        <taxon>Paenibacillus</taxon>
    </lineage>
</organism>
<name>A0ABQ2BMF8_9BACL</name>
<proteinExistence type="predicted"/>
<evidence type="ECO:0000313" key="1">
    <source>
        <dbReference type="EMBL" id="GGI43125.1"/>
    </source>
</evidence>
<gene>
    <name evidence="1" type="ORF">GCM10008018_00490</name>
</gene>
<dbReference type="RefSeq" id="WP_189005999.1">
    <property type="nucleotide sequence ID" value="NZ_BMHE01000001.1"/>
</dbReference>
<dbReference type="EMBL" id="BMHE01000001">
    <property type="protein sequence ID" value="GGI43125.1"/>
    <property type="molecule type" value="Genomic_DNA"/>
</dbReference>